<accession>A0A1H6XK17</accession>
<gene>
    <name evidence="1" type="ORF">SAMN05216201_106194</name>
</gene>
<keyword evidence="2" id="KW-1185">Reference proteome</keyword>
<organism evidence="1 2">
    <name type="scientific">Pseudomonas linyingensis</name>
    <dbReference type="NCBI Taxonomy" id="915471"/>
    <lineage>
        <taxon>Bacteria</taxon>
        <taxon>Pseudomonadati</taxon>
        <taxon>Pseudomonadota</taxon>
        <taxon>Gammaproteobacteria</taxon>
        <taxon>Pseudomonadales</taxon>
        <taxon>Pseudomonadaceae</taxon>
        <taxon>Pseudomonas</taxon>
    </lineage>
</organism>
<dbReference type="Proteomes" id="UP000242930">
    <property type="component" value="Unassembled WGS sequence"/>
</dbReference>
<dbReference type="RefSeq" id="WP_170847735.1">
    <property type="nucleotide sequence ID" value="NZ_FNZE01000006.1"/>
</dbReference>
<dbReference type="AlphaFoldDB" id="A0A1H6XK17"/>
<dbReference type="STRING" id="915471.SAMN05216201_106194"/>
<protein>
    <submittedName>
        <fullName evidence="1">Uncharacterized protein</fullName>
    </submittedName>
</protein>
<sequence>MACSLWPGAPRHGMACQRVSGRAINAVRSPLLRLSPDYGDRISVDL</sequence>
<evidence type="ECO:0000313" key="2">
    <source>
        <dbReference type="Proteomes" id="UP000242930"/>
    </source>
</evidence>
<name>A0A1H6XK17_9PSED</name>
<reference evidence="2" key="1">
    <citation type="submission" date="2016-10" db="EMBL/GenBank/DDBJ databases">
        <authorList>
            <person name="Varghese N."/>
            <person name="Submissions S."/>
        </authorList>
    </citation>
    <scope>NUCLEOTIDE SEQUENCE [LARGE SCALE GENOMIC DNA]</scope>
    <source>
        <strain evidence="2">LMG 25967</strain>
    </source>
</reference>
<proteinExistence type="predicted"/>
<evidence type="ECO:0000313" key="1">
    <source>
        <dbReference type="EMBL" id="SEJ27884.1"/>
    </source>
</evidence>
<dbReference type="EMBL" id="FNZE01000006">
    <property type="protein sequence ID" value="SEJ27884.1"/>
    <property type="molecule type" value="Genomic_DNA"/>
</dbReference>